<reference evidence="6" key="1">
    <citation type="submission" date="2020-10" db="EMBL/GenBank/DDBJ databases">
        <authorList>
            <person name="Gilroy R."/>
        </authorList>
    </citation>
    <scope>NUCLEOTIDE SEQUENCE</scope>
    <source>
        <strain evidence="6">CHK195-11698</strain>
    </source>
</reference>
<evidence type="ECO:0000256" key="3">
    <source>
        <dbReference type="ARBA" id="ARBA00023125"/>
    </source>
</evidence>
<keyword evidence="1" id="KW-0678">Repressor</keyword>
<evidence type="ECO:0000256" key="4">
    <source>
        <dbReference type="ARBA" id="ARBA00023163"/>
    </source>
</evidence>
<evidence type="ECO:0000256" key="1">
    <source>
        <dbReference type="ARBA" id="ARBA00022491"/>
    </source>
</evidence>
<accession>A0A9D1HRA5</accession>
<keyword evidence="3" id="KW-0238">DNA-binding</keyword>
<dbReference type="Pfam" id="PF13411">
    <property type="entry name" value="MerR_1"/>
    <property type="match status" value="1"/>
</dbReference>
<sequence length="241" mass="28538">MPATLLSISAFAKKTGLSRQTLIYYDRLGVLPCYQRQENGYRYYHPDQIFQAARLQFWQSLGYSLEKIKGLFNQEDHWQAPVQLAREIQSIDQQMAQLTKMRQYLVDKLNQNRGDPMPISEVRRLQDVHFTAILSGYLQDHTPLYDYPDGAILTRKNDEWFIQLFRYASHTPPTLTETLDIPLTYQEIDQLDDINSFLSRLHKQYSFQPEPPFYLEVHYLDQSKRPDFILRILTQKVIQSK</sequence>
<dbReference type="InterPro" id="IPR047057">
    <property type="entry name" value="MerR_fam"/>
</dbReference>
<dbReference type="InterPro" id="IPR009061">
    <property type="entry name" value="DNA-bd_dom_put_sf"/>
</dbReference>
<evidence type="ECO:0000256" key="2">
    <source>
        <dbReference type="ARBA" id="ARBA00023015"/>
    </source>
</evidence>
<keyword evidence="2" id="KW-0805">Transcription regulation</keyword>
<name>A0A9D1HRA5_9FIRM</name>
<dbReference type="EMBL" id="DVMJ01000114">
    <property type="protein sequence ID" value="HIU14791.1"/>
    <property type="molecule type" value="Genomic_DNA"/>
</dbReference>
<evidence type="ECO:0000313" key="7">
    <source>
        <dbReference type="Proteomes" id="UP000824175"/>
    </source>
</evidence>
<organism evidence="6 7">
    <name type="scientific">Candidatus Fimiplasma intestinipullorum</name>
    <dbReference type="NCBI Taxonomy" id="2840825"/>
    <lineage>
        <taxon>Bacteria</taxon>
        <taxon>Bacillati</taxon>
        <taxon>Bacillota</taxon>
        <taxon>Clostridia</taxon>
        <taxon>Eubacteriales</taxon>
        <taxon>Candidatus Fimiplasma</taxon>
    </lineage>
</organism>
<dbReference type="SUPFAM" id="SSF46955">
    <property type="entry name" value="Putative DNA-binding domain"/>
    <property type="match status" value="1"/>
</dbReference>
<dbReference type="GO" id="GO:0003700">
    <property type="term" value="F:DNA-binding transcription factor activity"/>
    <property type="evidence" value="ECO:0007669"/>
    <property type="project" value="InterPro"/>
</dbReference>
<feature type="domain" description="HTH merR-type" evidence="5">
    <location>
        <begin position="5"/>
        <end position="74"/>
    </location>
</feature>
<dbReference type="PANTHER" id="PTHR30204">
    <property type="entry name" value="REDOX-CYCLING DRUG-SENSING TRANSCRIPTIONAL ACTIVATOR SOXR"/>
    <property type="match status" value="1"/>
</dbReference>
<protein>
    <submittedName>
        <fullName evidence="6">MerR family transcriptional regulator</fullName>
    </submittedName>
</protein>
<reference evidence="6" key="2">
    <citation type="journal article" date="2021" name="PeerJ">
        <title>Extensive microbial diversity within the chicken gut microbiome revealed by metagenomics and culture.</title>
        <authorList>
            <person name="Gilroy R."/>
            <person name="Ravi A."/>
            <person name="Getino M."/>
            <person name="Pursley I."/>
            <person name="Horton D.L."/>
            <person name="Alikhan N.F."/>
            <person name="Baker D."/>
            <person name="Gharbi K."/>
            <person name="Hall N."/>
            <person name="Watson M."/>
            <person name="Adriaenssens E.M."/>
            <person name="Foster-Nyarko E."/>
            <person name="Jarju S."/>
            <person name="Secka A."/>
            <person name="Antonio M."/>
            <person name="Oren A."/>
            <person name="Chaudhuri R.R."/>
            <person name="La Ragione R."/>
            <person name="Hildebrand F."/>
            <person name="Pallen M.J."/>
        </authorList>
    </citation>
    <scope>NUCLEOTIDE SEQUENCE</scope>
    <source>
        <strain evidence="6">CHK195-11698</strain>
    </source>
</reference>
<keyword evidence="4" id="KW-0804">Transcription</keyword>
<dbReference type="PANTHER" id="PTHR30204:SF69">
    <property type="entry name" value="MERR-FAMILY TRANSCRIPTIONAL REGULATOR"/>
    <property type="match status" value="1"/>
</dbReference>
<comment type="caution">
    <text evidence="6">The sequence shown here is derived from an EMBL/GenBank/DDBJ whole genome shotgun (WGS) entry which is preliminary data.</text>
</comment>
<dbReference type="Gene3D" id="1.10.1660.10">
    <property type="match status" value="1"/>
</dbReference>
<dbReference type="InterPro" id="IPR000551">
    <property type="entry name" value="MerR-type_HTH_dom"/>
</dbReference>
<dbReference type="AlphaFoldDB" id="A0A9D1HRA5"/>
<evidence type="ECO:0000259" key="5">
    <source>
        <dbReference type="PROSITE" id="PS50937"/>
    </source>
</evidence>
<dbReference type="SMART" id="SM00422">
    <property type="entry name" value="HTH_MERR"/>
    <property type="match status" value="1"/>
</dbReference>
<gene>
    <name evidence="6" type="ORF">IAD15_12130</name>
</gene>
<proteinExistence type="predicted"/>
<dbReference type="PROSITE" id="PS50937">
    <property type="entry name" value="HTH_MERR_2"/>
    <property type="match status" value="1"/>
</dbReference>
<evidence type="ECO:0000313" key="6">
    <source>
        <dbReference type="EMBL" id="HIU14791.1"/>
    </source>
</evidence>
<dbReference type="GO" id="GO:0003677">
    <property type="term" value="F:DNA binding"/>
    <property type="evidence" value="ECO:0007669"/>
    <property type="project" value="UniProtKB-KW"/>
</dbReference>
<dbReference type="Proteomes" id="UP000824175">
    <property type="component" value="Unassembled WGS sequence"/>
</dbReference>